<proteinExistence type="predicted"/>
<evidence type="ECO:0000313" key="4">
    <source>
        <dbReference type="Proteomes" id="UP000634229"/>
    </source>
</evidence>
<evidence type="ECO:0000256" key="1">
    <source>
        <dbReference type="SAM" id="MobiDB-lite"/>
    </source>
</evidence>
<feature type="transmembrane region" description="Helical" evidence="2">
    <location>
        <begin position="14"/>
        <end position="39"/>
    </location>
</feature>
<comment type="caution">
    <text evidence="3">The sequence shown here is derived from an EMBL/GenBank/DDBJ whole genome shotgun (WGS) entry which is preliminary data.</text>
</comment>
<sequence>MSAYAMERAAERDLLIGTVPLAVGLVIVLLCVAAVWWGIRIRAREPMAPRRPQPRSGAWQEPGETDRAARESGHGPGHQHDGGRAGYVSERREPDPLPRDGARRRPHQLGGSGTRDAG</sequence>
<reference evidence="3 4" key="1">
    <citation type="submission" date="2021-01" db="EMBL/GenBank/DDBJ databases">
        <title>WGS of actinomycetes isolated from Thailand.</title>
        <authorList>
            <person name="Thawai C."/>
        </authorList>
    </citation>
    <scope>NUCLEOTIDE SEQUENCE [LARGE SCALE GENOMIC DNA]</scope>
    <source>
        <strain evidence="3 4">CA1R205</strain>
    </source>
</reference>
<dbReference type="Pfam" id="PF20087">
    <property type="entry name" value="DUF6479"/>
    <property type="match status" value="1"/>
</dbReference>
<feature type="compositionally biased region" description="Basic and acidic residues" evidence="1">
    <location>
        <begin position="64"/>
        <end position="103"/>
    </location>
</feature>
<dbReference type="RefSeq" id="WP_201880920.1">
    <property type="nucleotide sequence ID" value="NZ_JAERRF010000027.1"/>
</dbReference>
<evidence type="ECO:0008006" key="5">
    <source>
        <dbReference type="Google" id="ProtNLM"/>
    </source>
</evidence>
<feature type="region of interest" description="Disordered" evidence="1">
    <location>
        <begin position="45"/>
        <end position="118"/>
    </location>
</feature>
<organism evidence="3 4">
    <name type="scientific">Streptomyces coffeae</name>
    <dbReference type="NCBI Taxonomy" id="621382"/>
    <lineage>
        <taxon>Bacteria</taxon>
        <taxon>Bacillati</taxon>
        <taxon>Actinomycetota</taxon>
        <taxon>Actinomycetes</taxon>
        <taxon>Kitasatosporales</taxon>
        <taxon>Streptomycetaceae</taxon>
        <taxon>Streptomyces</taxon>
    </lineage>
</organism>
<dbReference type="EMBL" id="JAERRF010000027">
    <property type="protein sequence ID" value="MBL1101365.1"/>
    <property type="molecule type" value="Genomic_DNA"/>
</dbReference>
<accession>A0ABS1NND6</accession>
<keyword evidence="4" id="KW-1185">Reference proteome</keyword>
<evidence type="ECO:0000256" key="2">
    <source>
        <dbReference type="SAM" id="Phobius"/>
    </source>
</evidence>
<keyword evidence="2" id="KW-0472">Membrane</keyword>
<dbReference type="InterPro" id="IPR045513">
    <property type="entry name" value="DUF6479"/>
</dbReference>
<keyword evidence="2" id="KW-1133">Transmembrane helix</keyword>
<dbReference type="Proteomes" id="UP000634229">
    <property type="component" value="Unassembled WGS sequence"/>
</dbReference>
<protein>
    <recommendedName>
        <fullName evidence="5">Secreted protein</fullName>
    </recommendedName>
</protein>
<evidence type="ECO:0000313" key="3">
    <source>
        <dbReference type="EMBL" id="MBL1101365.1"/>
    </source>
</evidence>
<keyword evidence="2" id="KW-0812">Transmembrane</keyword>
<gene>
    <name evidence="3" type="ORF">JK363_32825</name>
</gene>
<name>A0ABS1NND6_9ACTN</name>